<feature type="transmembrane region" description="Helical" evidence="1">
    <location>
        <begin position="406"/>
        <end position="426"/>
    </location>
</feature>
<feature type="transmembrane region" description="Helical" evidence="1">
    <location>
        <begin position="6"/>
        <end position="21"/>
    </location>
</feature>
<name>A0A1M6QX66_9CLOT</name>
<feature type="transmembrane region" description="Helical" evidence="1">
    <location>
        <begin position="55"/>
        <end position="75"/>
    </location>
</feature>
<feature type="transmembrane region" description="Helical" evidence="1">
    <location>
        <begin position="96"/>
        <end position="118"/>
    </location>
</feature>
<proteinExistence type="predicted"/>
<evidence type="ECO:0008006" key="4">
    <source>
        <dbReference type="Google" id="ProtNLM"/>
    </source>
</evidence>
<dbReference type="STRING" id="1121331.SAMN02745248_02140"/>
<keyword evidence="3" id="KW-1185">Reference proteome</keyword>
<dbReference type="Proteomes" id="UP000183952">
    <property type="component" value="Unassembled WGS sequence"/>
</dbReference>
<keyword evidence="1" id="KW-1133">Transmembrane helix</keyword>
<feature type="transmembrane region" description="Helical" evidence="1">
    <location>
        <begin position="138"/>
        <end position="159"/>
    </location>
</feature>
<reference evidence="2 3" key="1">
    <citation type="submission" date="2016-11" db="EMBL/GenBank/DDBJ databases">
        <authorList>
            <person name="Jaros S."/>
            <person name="Januszkiewicz K."/>
            <person name="Wedrychowicz H."/>
        </authorList>
    </citation>
    <scope>NUCLEOTIDE SEQUENCE [LARGE SCALE GENOMIC DNA]</scope>
    <source>
        <strain evidence="2 3">DSM 3090</strain>
    </source>
</reference>
<sequence>MYRILGVMQLLVVFITVFYWINRNGLCTLVDQIKIMFILWGGAIGLYNLQLSSLYNPTVMVNVIVTVMCVAFFMMSRFKGVVMEDVRAVQRSDNKIYGQVYFYICAAIFVVAAIVFAMDAKEYGLAILYPNKIEKQQLGHYGAYIIYMLVFVCQVEYILFRIFKEIKHVILAVASAGILFLTLNRGPIAFIFITVAVYEVFNFINYKESIGKKKRILVYCGFAAMIVAFIGFFGYIGNMRMEYVLENVYHRTLWEHYGVSQLVPTGLLWVYIYLTSPLENVAFALANESIGGFSFMSNLLYPFIKLGANVIGKGEEFKLWLMERGSYTPYLFDKVGLNAMSFIPNAFEDFGVLGFAIYLMIFMGLAYGSIVIFKSRKHFTPMGKFLLYTNITSVMLWSVFDNSLRITTLIINVGLVFFIEYGMVFMKKKENDGV</sequence>
<protein>
    <recommendedName>
        <fullName evidence="4">Oligosaccharide repeat unit polymerase</fullName>
    </recommendedName>
</protein>
<keyword evidence="1" id="KW-0812">Transmembrane</keyword>
<accession>A0A1M6QX66</accession>
<feature type="transmembrane region" description="Helical" evidence="1">
    <location>
        <begin position="350"/>
        <end position="373"/>
    </location>
</feature>
<dbReference type="RefSeq" id="WP_072904076.1">
    <property type="nucleotide sequence ID" value="NZ_FRAD01000019.1"/>
</dbReference>
<dbReference type="OrthoDB" id="1898552at2"/>
<evidence type="ECO:0000256" key="1">
    <source>
        <dbReference type="SAM" id="Phobius"/>
    </source>
</evidence>
<feature type="transmembrane region" description="Helical" evidence="1">
    <location>
        <begin position="216"/>
        <end position="236"/>
    </location>
</feature>
<evidence type="ECO:0000313" key="2">
    <source>
        <dbReference type="EMBL" id="SHK24713.1"/>
    </source>
</evidence>
<dbReference type="EMBL" id="FRAD01000019">
    <property type="protein sequence ID" value="SHK24713.1"/>
    <property type="molecule type" value="Genomic_DNA"/>
</dbReference>
<keyword evidence="1" id="KW-0472">Membrane</keyword>
<evidence type="ECO:0000313" key="3">
    <source>
        <dbReference type="Proteomes" id="UP000183952"/>
    </source>
</evidence>
<feature type="transmembrane region" description="Helical" evidence="1">
    <location>
        <begin position="33"/>
        <end position="49"/>
    </location>
</feature>
<gene>
    <name evidence="2" type="ORF">SAMN02745248_02140</name>
</gene>
<feature type="transmembrane region" description="Helical" evidence="1">
    <location>
        <begin position="256"/>
        <end position="274"/>
    </location>
</feature>
<dbReference type="AlphaFoldDB" id="A0A1M6QX66"/>
<feature type="transmembrane region" description="Helical" evidence="1">
    <location>
        <begin position="281"/>
        <end position="304"/>
    </location>
</feature>
<organism evidence="2 3">
    <name type="scientific">Hathewaya proteolytica DSM 3090</name>
    <dbReference type="NCBI Taxonomy" id="1121331"/>
    <lineage>
        <taxon>Bacteria</taxon>
        <taxon>Bacillati</taxon>
        <taxon>Bacillota</taxon>
        <taxon>Clostridia</taxon>
        <taxon>Eubacteriales</taxon>
        <taxon>Clostridiaceae</taxon>
        <taxon>Hathewaya</taxon>
    </lineage>
</organism>